<accession>A0A6C0M1B3</accession>
<organism evidence="2">
    <name type="scientific">viral metagenome</name>
    <dbReference type="NCBI Taxonomy" id="1070528"/>
    <lineage>
        <taxon>unclassified sequences</taxon>
        <taxon>metagenomes</taxon>
        <taxon>organismal metagenomes</taxon>
    </lineage>
</organism>
<keyword evidence="1" id="KW-0175">Coiled coil</keyword>
<evidence type="ECO:0000313" key="2">
    <source>
        <dbReference type="EMBL" id="QHU35302.1"/>
    </source>
</evidence>
<name>A0A6C0M1B3_9ZZZZ</name>
<protein>
    <submittedName>
        <fullName evidence="2">Uncharacterized protein</fullName>
    </submittedName>
</protein>
<evidence type="ECO:0000256" key="1">
    <source>
        <dbReference type="SAM" id="Coils"/>
    </source>
</evidence>
<reference evidence="2" key="1">
    <citation type="journal article" date="2020" name="Nature">
        <title>Giant virus diversity and host interactions through global metagenomics.</title>
        <authorList>
            <person name="Schulz F."/>
            <person name="Roux S."/>
            <person name="Paez-Espino D."/>
            <person name="Jungbluth S."/>
            <person name="Walsh D.A."/>
            <person name="Denef V.J."/>
            <person name="McMahon K.D."/>
            <person name="Konstantinidis K.T."/>
            <person name="Eloe-Fadrosh E.A."/>
            <person name="Kyrpides N.C."/>
            <person name="Woyke T."/>
        </authorList>
    </citation>
    <scope>NUCLEOTIDE SEQUENCE</scope>
    <source>
        <strain evidence="2">GVMAG-S-1017745-26</strain>
    </source>
</reference>
<proteinExistence type="predicted"/>
<sequence length="499" mass="60097">MDLYNENYLLKKSENKFDPNKLSINVNDNEPALKDKIQLEQKEKKEIEQNNIDKKNRENKLLKEQLFDKYRRIKRKEKQLKKIKSDDTDINVINSKKKEQNLKKIYRNISENIKSSDITLLVQNGPKLIPENLIKINDLIQKRYSFNTEDGSNIYDDLDGVENNIEKSKRLKRTLTKNIKYSIAYSNIKNYKKFNIPEEYWNIFSSLNLSISDYNKYNNLFKKIEHGDGNNIKEQIVKYIIKNLSENNITYDKLKDYIEKYYAYIENNFKPNKSLITFIILYQTFIVHHFWFFLPEENKFVLTYMIDRIFQTIDEGVEDTIKIYDNSQNGLSYDIISNDTERDKLQKIKLLDEIQSIKKSDRFLIYRQIYKFCCDINESTNQRDQTNHKYIILSNAKYGILRYLLVSSLFILFKRKKEKKDIQYIEHSIGLSTDSQTPETTIYHTNFIKYMSYNLDFILEFLYSKIKTLTKDTEINSNILEYRFFKYLIREFKILYDLE</sequence>
<dbReference type="EMBL" id="MN740586">
    <property type="protein sequence ID" value="QHU35302.1"/>
    <property type="molecule type" value="Genomic_DNA"/>
</dbReference>
<feature type="coiled-coil region" evidence="1">
    <location>
        <begin position="30"/>
        <end position="65"/>
    </location>
</feature>
<dbReference type="AlphaFoldDB" id="A0A6C0M1B3"/>